<sequence>MRRHTPENKGTKKVKKVENKTVVKNGISFGAVLAITISWSVNHSILWAIIHGCFSWLYVIYYALIR</sequence>
<keyword evidence="1" id="KW-0812">Transmembrane</keyword>
<dbReference type="EMBL" id="CP067341">
    <property type="protein sequence ID" value="QQP14945.1"/>
    <property type="molecule type" value="Genomic_DNA"/>
</dbReference>
<keyword evidence="1" id="KW-1133">Transmembrane helix</keyword>
<protein>
    <submittedName>
        <fullName evidence="2">Uncharacterized protein</fullName>
    </submittedName>
</protein>
<gene>
    <name evidence="2" type="ORF">FJQ98_11740</name>
</gene>
<feature type="transmembrane region" description="Helical" evidence="1">
    <location>
        <begin position="45"/>
        <end position="64"/>
    </location>
</feature>
<feature type="transmembrane region" description="Helical" evidence="1">
    <location>
        <begin position="21"/>
        <end position="39"/>
    </location>
</feature>
<organism evidence="2 3">
    <name type="scientific">Lysinibacillus agricola</name>
    <dbReference type="NCBI Taxonomy" id="2590012"/>
    <lineage>
        <taxon>Bacteria</taxon>
        <taxon>Bacillati</taxon>
        <taxon>Bacillota</taxon>
        <taxon>Bacilli</taxon>
        <taxon>Bacillales</taxon>
        <taxon>Bacillaceae</taxon>
        <taxon>Lysinibacillus</taxon>
    </lineage>
</organism>
<keyword evidence="3" id="KW-1185">Reference proteome</keyword>
<name>A0ABX7B0V3_9BACI</name>
<evidence type="ECO:0000313" key="2">
    <source>
        <dbReference type="EMBL" id="QQP14945.1"/>
    </source>
</evidence>
<evidence type="ECO:0000256" key="1">
    <source>
        <dbReference type="SAM" id="Phobius"/>
    </source>
</evidence>
<evidence type="ECO:0000313" key="3">
    <source>
        <dbReference type="Proteomes" id="UP000596049"/>
    </source>
</evidence>
<accession>A0ABX7B0V3</accession>
<dbReference type="Proteomes" id="UP000596049">
    <property type="component" value="Chromosome"/>
</dbReference>
<keyword evidence="1" id="KW-0472">Membrane</keyword>
<proteinExistence type="predicted"/>
<reference evidence="2 3" key="1">
    <citation type="submission" date="2020-01" db="EMBL/GenBank/DDBJ databases">
        <authorList>
            <person name="Liu G."/>
            <person name="Liu B."/>
        </authorList>
    </citation>
    <scope>NUCLEOTIDE SEQUENCE [LARGE SCALE GENOMIC DNA]</scope>
    <source>
        <strain evidence="2 3">FJAT-51161</strain>
    </source>
</reference>